<name>A0ABQ3W2Z1_9LACO</name>
<proteinExistence type="predicted"/>
<evidence type="ECO:0000313" key="1">
    <source>
        <dbReference type="EMBL" id="GHW00710.1"/>
    </source>
</evidence>
<protein>
    <submittedName>
        <fullName evidence="1">Uncharacterized protein</fullName>
    </submittedName>
</protein>
<reference evidence="2" key="1">
    <citation type="submission" date="2021-01" db="EMBL/GenBank/DDBJ databases">
        <title>Draft genome sequence of Nasalis larvatus strain YZ03.</title>
        <authorList>
            <person name="Suzuki-Hashido N."/>
            <person name="Tsuchida S."/>
            <person name="Hayakawa T."/>
        </authorList>
    </citation>
    <scope>NUCLEOTIDE SEQUENCE [LARGE SCALE GENOMIC DNA]</scope>
    <source>
        <strain evidence="2">YZ03</strain>
    </source>
</reference>
<dbReference type="Proteomes" id="UP000616547">
    <property type="component" value="Unassembled WGS sequence"/>
</dbReference>
<accession>A0ABQ3W2Z1</accession>
<gene>
    <name evidence="1" type="ORF">lacNasYZ03_03970</name>
</gene>
<comment type="caution">
    <text evidence="1">The sequence shown here is derived from an EMBL/GenBank/DDBJ whole genome shotgun (WGS) entry which is preliminary data.</text>
</comment>
<evidence type="ECO:0000313" key="2">
    <source>
        <dbReference type="Proteomes" id="UP000616547"/>
    </source>
</evidence>
<dbReference type="EMBL" id="BOCI01000118">
    <property type="protein sequence ID" value="GHW00710.1"/>
    <property type="molecule type" value="Genomic_DNA"/>
</dbReference>
<organism evidence="1 2">
    <name type="scientific">Lactobacillus nasalidis</name>
    <dbReference type="NCBI Taxonomy" id="2797258"/>
    <lineage>
        <taxon>Bacteria</taxon>
        <taxon>Bacillati</taxon>
        <taxon>Bacillota</taxon>
        <taxon>Bacilli</taxon>
        <taxon>Lactobacillales</taxon>
        <taxon>Lactobacillaceae</taxon>
        <taxon>Lactobacillus</taxon>
    </lineage>
</organism>
<keyword evidence="2" id="KW-1185">Reference proteome</keyword>
<sequence length="54" mass="6340">MKFIFSSLAAIDIIFPDISYHKSVFYLYQSEDYNKTVRKITFIEATEEKVQGDV</sequence>